<accession>A0A553G0M7</accession>
<dbReference type="Proteomes" id="UP000320443">
    <property type="component" value="Unassembled WGS sequence"/>
</dbReference>
<evidence type="ECO:0000256" key="1">
    <source>
        <dbReference type="SAM" id="Phobius"/>
    </source>
</evidence>
<dbReference type="RefSeq" id="WP_046649127.1">
    <property type="nucleotide sequence ID" value="NZ_VKDK01000004.1"/>
</dbReference>
<evidence type="ECO:0000313" key="2">
    <source>
        <dbReference type="EMBL" id="TRX63066.1"/>
    </source>
</evidence>
<reference evidence="2 3" key="1">
    <citation type="submission" date="2019-07" db="EMBL/GenBank/DDBJ databases">
        <title>Draft genome of C. aurimucosum strain 2274.</title>
        <authorList>
            <person name="Pacheco L.G.C."/>
            <person name="Aguiar E.R.G.R."/>
            <person name="Santos C.S."/>
            <person name="Rocha D.J.P.G."/>
            <person name="Sant'Anna L.O."/>
            <person name="Mattos-Guaraldi A.L."/>
            <person name="Santos L.S."/>
        </authorList>
    </citation>
    <scope>NUCLEOTIDE SEQUENCE [LARGE SCALE GENOMIC DNA]</scope>
    <source>
        <strain evidence="2 3">2274</strain>
    </source>
</reference>
<feature type="transmembrane region" description="Helical" evidence="1">
    <location>
        <begin position="103"/>
        <end position="123"/>
    </location>
</feature>
<keyword evidence="1" id="KW-1133">Transmembrane helix</keyword>
<keyword evidence="1" id="KW-0812">Transmembrane</keyword>
<organism evidence="2 3">
    <name type="scientific">Corynebacterium hiratae</name>
    <dbReference type="NCBI Taxonomy" id="3139423"/>
    <lineage>
        <taxon>Bacteria</taxon>
        <taxon>Bacillati</taxon>
        <taxon>Actinomycetota</taxon>
        <taxon>Actinomycetes</taxon>
        <taxon>Mycobacteriales</taxon>
        <taxon>Corynebacteriaceae</taxon>
        <taxon>Corynebacterium</taxon>
    </lineage>
</organism>
<comment type="caution">
    <text evidence="2">The sequence shown here is derived from an EMBL/GenBank/DDBJ whole genome shotgun (WGS) entry which is preliminary data.</text>
</comment>
<protein>
    <submittedName>
        <fullName evidence="2">Uncharacterized protein</fullName>
    </submittedName>
</protein>
<feature type="transmembrane region" description="Helical" evidence="1">
    <location>
        <begin position="63"/>
        <end position="91"/>
    </location>
</feature>
<dbReference type="AlphaFoldDB" id="A0A553G0M7"/>
<evidence type="ECO:0000313" key="3">
    <source>
        <dbReference type="Proteomes" id="UP000320443"/>
    </source>
</evidence>
<proteinExistence type="predicted"/>
<gene>
    <name evidence="2" type="ORF">FNY97_03960</name>
</gene>
<dbReference type="EMBL" id="VKDK01000004">
    <property type="protein sequence ID" value="TRX63066.1"/>
    <property type="molecule type" value="Genomic_DNA"/>
</dbReference>
<sequence length="260" mass="28846">MTQSSIQLPRSPLKFDAVSAGSLAPKELKEHDQQPNPNVDRSGIREAINSVGRPIGQANLGAIIFGFIFISMGVMSLFFTVFHVLFLFVLFPGADGTNGGIPIASIINGLAAMVFIFVGVMLVRGRWGRRTRLRTAWANGWVEYRPALIGELVYKRRVDYNDNTDYYYTAPILILQPDGSLKKAMTAEFVAPNPNWLKLRGRLLADGPLVATVDFNHNNGWSVVGYRADSDKPQLELQHGLRKKNIEAALSFAEQNWVKG</sequence>
<keyword evidence="1" id="KW-0472">Membrane</keyword>
<keyword evidence="3" id="KW-1185">Reference proteome</keyword>
<name>A0A553G0M7_9CORY</name>